<dbReference type="Proteomes" id="UP000681967">
    <property type="component" value="Unassembled WGS sequence"/>
</dbReference>
<sequence length="22" mass="2500">LPPTQLVLQPSDEEQQPLLLLQ</sequence>
<accession>A0A8S3AMT4</accession>
<comment type="caution">
    <text evidence="3">The sequence shown here is derived from an EMBL/GenBank/DDBJ whole genome shotgun (WGS) entry which is preliminary data.</text>
</comment>
<evidence type="ECO:0000313" key="2">
    <source>
        <dbReference type="EMBL" id="CAF4658985.1"/>
    </source>
</evidence>
<proteinExistence type="predicted"/>
<dbReference type="EMBL" id="CAJOBH010255334">
    <property type="protein sequence ID" value="CAF5146943.1"/>
    <property type="molecule type" value="Genomic_DNA"/>
</dbReference>
<reference evidence="3" key="1">
    <citation type="submission" date="2021-02" db="EMBL/GenBank/DDBJ databases">
        <authorList>
            <person name="Nowell W R."/>
        </authorList>
    </citation>
    <scope>NUCLEOTIDE SEQUENCE</scope>
</reference>
<dbReference type="EMBL" id="CAJOBH010123120">
    <property type="protein sequence ID" value="CAF4721724.1"/>
    <property type="molecule type" value="Genomic_DNA"/>
</dbReference>
<protein>
    <submittedName>
        <fullName evidence="3">Uncharacterized protein</fullName>
    </submittedName>
</protein>
<organism evidence="3 6">
    <name type="scientific">Rotaria magnacalcarata</name>
    <dbReference type="NCBI Taxonomy" id="392030"/>
    <lineage>
        <taxon>Eukaryota</taxon>
        <taxon>Metazoa</taxon>
        <taxon>Spiralia</taxon>
        <taxon>Gnathifera</taxon>
        <taxon>Rotifera</taxon>
        <taxon>Eurotatoria</taxon>
        <taxon>Bdelloidea</taxon>
        <taxon>Philodinida</taxon>
        <taxon>Philodinidae</taxon>
        <taxon>Rotaria</taxon>
    </lineage>
</organism>
<feature type="region of interest" description="Disordered" evidence="1">
    <location>
        <begin position="1"/>
        <end position="22"/>
    </location>
</feature>
<evidence type="ECO:0000313" key="4">
    <source>
        <dbReference type="EMBL" id="CAF4932199.1"/>
    </source>
</evidence>
<dbReference type="AlphaFoldDB" id="A0A8S3AMT4"/>
<evidence type="ECO:0000313" key="6">
    <source>
        <dbReference type="Proteomes" id="UP000681967"/>
    </source>
</evidence>
<dbReference type="EMBL" id="CAJOBI010116912">
    <property type="protein sequence ID" value="CAF4658985.1"/>
    <property type="molecule type" value="Genomic_DNA"/>
</dbReference>
<feature type="non-terminal residue" evidence="3">
    <location>
        <position position="1"/>
    </location>
</feature>
<gene>
    <name evidence="3" type="ORF">BYL167_LOCUS44910</name>
    <name evidence="5" type="ORF">BYL167_LOCUS71409</name>
    <name evidence="4" type="ORF">GIL414_LOCUS53365</name>
    <name evidence="2" type="ORF">SMN809_LOCUS41418</name>
</gene>
<evidence type="ECO:0000256" key="1">
    <source>
        <dbReference type="SAM" id="MobiDB-lite"/>
    </source>
</evidence>
<dbReference type="Proteomes" id="UP000676336">
    <property type="component" value="Unassembled WGS sequence"/>
</dbReference>
<name>A0A8S3AMT4_9BILA</name>
<evidence type="ECO:0000313" key="3">
    <source>
        <dbReference type="EMBL" id="CAF4721724.1"/>
    </source>
</evidence>
<dbReference type="EMBL" id="CAJOBJ010184927">
    <property type="protein sequence ID" value="CAF4932199.1"/>
    <property type="molecule type" value="Genomic_DNA"/>
</dbReference>
<evidence type="ECO:0000313" key="5">
    <source>
        <dbReference type="EMBL" id="CAF5146943.1"/>
    </source>
</evidence>
<dbReference type="Proteomes" id="UP000681720">
    <property type="component" value="Unassembled WGS sequence"/>
</dbReference>